<evidence type="ECO:0000259" key="1">
    <source>
        <dbReference type="Pfam" id="PF13302"/>
    </source>
</evidence>
<dbReference type="AlphaFoldDB" id="A0A0C1JV82"/>
<dbReference type="GO" id="GO:0016747">
    <property type="term" value="F:acyltransferase activity, transferring groups other than amino-acyl groups"/>
    <property type="evidence" value="ECO:0007669"/>
    <property type="project" value="InterPro"/>
</dbReference>
<dbReference type="Proteomes" id="UP000031465">
    <property type="component" value="Unassembled WGS sequence"/>
</dbReference>
<evidence type="ECO:0000313" key="2">
    <source>
        <dbReference type="EMBL" id="KIC74321.1"/>
    </source>
</evidence>
<reference evidence="2 3" key="1">
    <citation type="journal article" date="2014" name="Mol. Biol. Evol.">
        <title>Massive expansion of Ubiquitination-related gene families within the Chlamydiae.</title>
        <authorList>
            <person name="Domman D."/>
            <person name="Collingro A."/>
            <person name="Lagkouvardos I."/>
            <person name="Gehre L."/>
            <person name="Weinmaier T."/>
            <person name="Rattei T."/>
            <person name="Subtil A."/>
            <person name="Horn M."/>
        </authorList>
    </citation>
    <scope>NUCLEOTIDE SEQUENCE [LARGE SCALE GENOMIC DNA]</scope>
    <source>
        <strain evidence="2 3">EI2</strain>
    </source>
</reference>
<organism evidence="2 3">
    <name type="scientific">Candidatus Protochlamydia amoebophila</name>
    <dbReference type="NCBI Taxonomy" id="362787"/>
    <lineage>
        <taxon>Bacteria</taxon>
        <taxon>Pseudomonadati</taxon>
        <taxon>Chlamydiota</taxon>
        <taxon>Chlamydiia</taxon>
        <taxon>Parachlamydiales</taxon>
        <taxon>Parachlamydiaceae</taxon>
        <taxon>Candidatus Protochlamydia</taxon>
    </lineage>
</organism>
<dbReference type="Gene3D" id="3.40.630.30">
    <property type="match status" value="1"/>
</dbReference>
<accession>A0A0C1JV82</accession>
<dbReference type="SUPFAM" id="SSF55729">
    <property type="entry name" value="Acyl-CoA N-acyltransferases (Nat)"/>
    <property type="match status" value="1"/>
</dbReference>
<feature type="domain" description="N-acetyltransferase" evidence="1">
    <location>
        <begin position="9"/>
        <end position="69"/>
    </location>
</feature>
<gene>
    <name evidence="2" type="primary">ykkB</name>
    <name evidence="2" type="ORF">DB44_AL00150</name>
</gene>
<dbReference type="PANTHER" id="PTHR43792:SF1">
    <property type="entry name" value="N-ACETYLTRANSFERASE DOMAIN-CONTAINING PROTEIN"/>
    <property type="match status" value="1"/>
</dbReference>
<comment type="caution">
    <text evidence="2">The sequence shown here is derived from an EMBL/GenBank/DDBJ whole genome shotgun (WGS) entry which is preliminary data.</text>
</comment>
<evidence type="ECO:0000313" key="3">
    <source>
        <dbReference type="Proteomes" id="UP000031465"/>
    </source>
</evidence>
<dbReference type="PATRIC" id="fig|362787.3.peg.44"/>
<protein>
    <submittedName>
        <fullName evidence="2">Uncharacterized protein YkkB</fullName>
    </submittedName>
</protein>
<sequence>MELINQSINQEQLIELRYRFHPNYWGRGLATEAALAVCQYVFDQLGIKKLISFIDPQNFRNLGVAKRAGWLFGKKQFFMDYLFIFIAWLVDVSSTSTSH</sequence>
<dbReference type="InterPro" id="IPR000182">
    <property type="entry name" value="GNAT_dom"/>
</dbReference>
<dbReference type="Pfam" id="PF13302">
    <property type="entry name" value="Acetyltransf_3"/>
    <property type="match status" value="1"/>
</dbReference>
<name>A0A0C1JV82_9BACT</name>
<dbReference type="InterPro" id="IPR051531">
    <property type="entry name" value="N-acetyltransferase"/>
</dbReference>
<dbReference type="InterPro" id="IPR016181">
    <property type="entry name" value="Acyl_CoA_acyltransferase"/>
</dbReference>
<dbReference type="EMBL" id="JSAN01000011">
    <property type="protein sequence ID" value="KIC74321.1"/>
    <property type="molecule type" value="Genomic_DNA"/>
</dbReference>
<proteinExistence type="predicted"/>
<dbReference type="PANTHER" id="PTHR43792">
    <property type="entry name" value="GNAT FAMILY, PUTATIVE (AFU_ORTHOLOGUE AFUA_3G00765)-RELATED-RELATED"/>
    <property type="match status" value="1"/>
</dbReference>